<reference evidence="2 3" key="1">
    <citation type="journal article" date="2017" name="G3 (Bethesda)">
        <title>The Physical Genome Mapping of Anopheles albimanus Corrected Scaffold Misassemblies and Identified Interarm Rearrangements in Genus Anopheles.</title>
        <authorList>
            <person name="Artemov G.N."/>
            <person name="Peery A.N."/>
            <person name="Jiang X."/>
            <person name="Tu Z."/>
            <person name="Stegniy V.N."/>
            <person name="Sharakhova M.V."/>
            <person name="Sharakhov I.V."/>
        </authorList>
    </citation>
    <scope>NUCLEOTIDE SEQUENCE [LARGE SCALE GENOMIC DNA]</scope>
    <source>
        <strain evidence="2 3">ALBI9_A</strain>
    </source>
</reference>
<dbReference type="Proteomes" id="UP000069272">
    <property type="component" value="Chromosome 2R"/>
</dbReference>
<dbReference type="GO" id="GO:0061343">
    <property type="term" value="P:cell adhesion involved in heart morphogenesis"/>
    <property type="evidence" value="ECO:0007669"/>
    <property type="project" value="TreeGrafter"/>
</dbReference>
<dbReference type="EnsemblMetazoa" id="AALB008614-RA">
    <property type="protein sequence ID" value="AALB008614-PA"/>
    <property type="gene ID" value="AALB008614"/>
</dbReference>
<dbReference type="PANTHER" id="PTHR33395">
    <property type="entry name" value="TRANSCRIPTASE, PUTATIVE-RELATED-RELATED"/>
    <property type="match status" value="1"/>
</dbReference>
<dbReference type="SUPFAM" id="SSF56219">
    <property type="entry name" value="DNase I-like"/>
    <property type="match status" value="1"/>
</dbReference>
<feature type="domain" description="Endonuclease/exonuclease/phosphatase" evidence="1">
    <location>
        <begin position="106"/>
        <end position="220"/>
    </location>
</feature>
<reference evidence="2" key="2">
    <citation type="submission" date="2022-08" db="UniProtKB">
        <authorList>
            <consortium name="EnsemblMetazoa"/>
        </authorList>
    </citation>
    <scope>IDENTIFICATION</scope>
    <source>
        <strain evidence="2">STECLA/ALBI9_A</strain>
    </source>
</reference>
<dbReference type="Gene3D" id="3.60.10.10">
    <property type="entry name" value="Endonuclease/exonuclease/phosphatase"/>
    <property type="match status" value="1"/>
</dbReference>
<evidence type="ECO:0000313" key="3">
    <source>
        <dbReference type="Proteomes" id="UP000069272"/>
    </source>
</evidence>
<proteinExistence type="predicted"/>
<dbReference type="VEuPathDB" id="VectorBase:AALB008614"/>
<dbReference type="GO" id="GO:0003824">
    <property type="term" value="F:catalytic activity"/>
    <property type="evidence" value="ECO:0007669"/>
    <property type="project" value="InterPro"/>
</dbReference>
<dbReference type="STRING" id="7167.A0A182FPZ5"/>
<dbReference type="GO" id="GO:0031012">
    <property type="term" value="C:extracellular matrix"/>
    <property type="evidence" value="ECO:0007669"/>
    <property type="project" value="TreeGrafter"/>
</dbReference>
<dbReference type="AlphaFoldDB" id="A0A182FPZ5"/>
<dbReference type="Pfam" id="PF14529">
    <property type="entry name" value="Exo_endo_phos_2"/>
    <property type="match status" value="1"/>
</dbReference>
<dbReference type="InterPro" id="IPR036691">
    <property type="entry name" value="Endo/exonu/phosph_ase_sf"/>
</dbReference>
<dbReference type="GO" id="GO:0007508">
    <property type="term" value="P:larval heart development"/>
    <property type="evidence" value="ECO:0007669"/>
    <property type="project" value="TreeGrafter"/>
</dbReference>
<accession>A0A182FPZ5</accession>
<evidence type="ECO:0000313" key="2">
    <source>
        <dbReference type="EnsemblMetazoa" id="AALB008614-PA"/>
    </source>
</evidence>
<dbReference type="PANTHER" id="PTHR33395:SF22">
    <property type="entry name" value="REVERSE TRANSCRIPTASE DOMAIN-CONTAINING PROTEIN"/>
    <property type="match status" value="1"/>
</dbReference>
<dbReference type="InterPro" id="IPR005135">
    <property type="entry name" value="Endo/exonuclease/phosphatase"/>
</dbReference>
<evidence type="ECO:0000259" key="1">
    <source>
        <dbReference type="Pfam" id="PF14529"/>
    </source>
</evidence>
<protein>
    <submittedName>
        <fullName evidence="2">Endo/exonuclease/phosphatase domain-containing protein</fullName>
    </submittedName>
</protein>
<name>A0A182FPZ5_ANOAL</name>
<keyword evidence="3" id="KW-1185">Reference proteome</keyword>
<sequence length="544" mass="62075">MNHLPEDIKFAQWNANGISHHKYELIDFLSSEKVDICAISETFLKPEMKFTIPGYRVYRLDRTSGAKGGVAIIVKRNINIQLLNCISLKTIEAIGVTAQTSTGPLTFISVYHPGGNNSQPCFSHDILKLVKIKHKFIICGDLNARHKAWNCESNNWAGKVLFDLMIRDTFSVCHPETPTHFPSDHNRRPSTIDIIVTNIPHILSTPIAPTQLSSDHLPVITVIQNMNHQTVPQNKIFDYSRANWPLFRKTVSNQINLNSLHHSSLKNPVQIDELINSLTETIKEAQELSVPKIIPGHYNIKMPDIIKSLIRIKNSYRRKWQRNRSDQFSKFMMNALIELIQKKLATVRNDSWNKTLEAISQDGKSSNKLWKLVKTIKKPPSSIPPLQAGNQLLLSPHEKCAALKTQFESAHNLTFDSLSRHERMLNKEKTEAIFFTRNTSTLRLPSKCANIGDTEIPWNKSIKYLGITLDPRLTFQKHIEDRLQKSEKMLRSLYGFINRKAKLNTRNKILIYTSIIRPVLTYASPVWTDCAATHKNYPKPASVA</sequence>
<organism evidence="2 3">
    <name type="scientific">Anopheles albimanus</name>
    <name type="common">New world malaria mosquito</name>
    <dbReference type="NCBI Taxonomy" id="7167"/>
    <lineage>
        <taxon>Eukaryota</taxon>
        <taxon>Metazoa</taxon>
        <taxon>Ecdysozoa</taxon>
        <taxon>Arthropoda</taxon>
        <taxon>Hexapoda</taxon>
        <taxon>Insecta</taxon>
        <taxon>Pterygota</taxon>
        <taxon>Neoptera</taxon>
        <taxon>Endopterygota</taxon>
        <taxon>Diptera</taxon>
        <taxon>Nematocera</taxon>
        <taxon>Culicoidea</taxon>
        <taxon>Culicidae</taxon>
        <taxon>Anophelinae</taxon>
        <taxon>Anopheles</taxon>
    </lineage>
</organism>